<dbReference type="AlphaFoldDB" id="A0A7J7G152"/>
<reference evidence="3" key="1">
    <citation type="journal article" date="2020" name="Nat. Commun.">
        <title>Genome assembly of wild tea tree DASZ reveals pedigree and selection history of tea varieties.</title>
        <authorList>
            <person name="Zhang W."/>
            <person name="Zhang Y."/>
            <person name="Qiu H."/>
            <person name="Guo Y."/>
            <person name="Wan H."/>
            <person name="Zhang X."/>
            <person name="Scossa F."/>
            <person name="Alseekh S."/>
            <person name="Zhang Q."/>
            <person name="Wang P."/>
            <person name="Xu L."/>
            <person name="Schmidt M.H."/>
            <person name="Jia X."/>
            <person name="Li D."/>
            <person name="Zhu A."/>
            <person name="Guo F."/>
            <person name="Chen W."/>
            <person name="Ni D."/>
            <person name="Usadel B."/>
            <person name="Fernie A.R."/>
            <person name="Wen W."/>
        </authorList>
    </citation>
    <scope>NUCLEOTIDE SEQUENCE [LARGE SCALE GENOMIC DNA]</scope>
    <source>
        <strain evidence="3">cv. G240</strain>
    </source>
</reference>
<reference evidence="2 3" key="2">
    <citation type="submission" date="2020-07" db="EMBL/GenBank/DDBJ databases">
        <title>Genome assembly of wild tea tree DASZ reveals pedigree and selection history of tea varieties.</title>
        <authorList>
            <person name="Zhang W."/>
        </authorList>
    </citation>
    <scope>NUCLEOTIDE SEQUENCE [LARGE SCALE GENOMIC DNA]</scope>
    <source>
        <strain evidence="3">cv. G240</strain>
        <tissue evidence="2">Leaf</tissue>
    </source>
</reference>
<dbReference type="Proteomes" id="UP000593564">
    <property type="component" value="Unassembled WGS sequence"/>
</dbReference>
<sequence length="247" mass="26984">MGASEPQSSQTREPTTSKLKRMIEDLQRIVTDLASGTLAPSSTTAHARSFTTKGSQSWDGLHLKKADPLTKWRRVALKAEGVNKEQVLAVVAKTVDDTFATQNESILNQGASREKGRCIRNVPFSYNPALGRDQQSRPAPANPFTGASSKNPQTSKYLPRGQRVFHALYMPLSKALQILVGQGHLKPLEPRPLPNPLPAMHDATQYCAFHQQTGHDTDSCVRLRHEIQNLIDNGVIPAPGPAKPIGT</sequence>
<accession>A0A7J7G152</accession>
<name>A0A7J7G152_CAMSI</name>
<gene>
    <name evidence="2" type="ORF">HYC85_030604</name>
</gene>
<evidence type="ECO:0000313" key="3">
    <source>
        <dbReference type="Proteomes" id="UP000593564"/>
    </source>
</evidence>
<comment type="caution">
    <text evidence="2">The sequence shown here is derived from an EMBL/GenBank/DDBJ whole genome shotgun (WGS) entry which is preliminary data.</text>
</comment>
<proteinExistence type="predicted"/>
<keyword evidence="3" id="KW-1185">Reference proteome</keyword>
<evidence type="ECO:0000256" key="1">
    <source>
        <dbReference type="SAM" id="MobiDB-lite"/>
    </source>
</evidence>
<protein>
    <submittedName>
        <fullName evidence="2">Uncharacterized protein</fullName>
    </submittedName>
</protein>
<dbReference type="EMBL" id="JACBKZ010000014">
    <property type="protein sequence ID" value="KAF5934433.1"/>
    <property type="molecule type" value="Genomic_DNA"/>
</dbReference>
<organism evidence="2 3">
    <name type="scientific">Camellia sinensis</name>
    <name type="common">Tea plant</name>
    <name type="synonym">Thea sinensis</name>
    <dbReference type="NCBI Taxonomy" id="4442"/>
    <lineage>
        <taxon>Eukaryota</taxon>
        <taxon>Viridiplantae</taxon>
        <taxon>Streptophyta</taxon>
        <taxon>Embryophyta</taxon>
        <taxon>Tracheophyta</taxon>
        <taxon>Spermatophyta</taxon>
        <taxon>Magnoliopsida</taxon>
        <taxon>eudicotyledons</taxon>
        <taxon>Gunneridae</taxon>
        <taxon>Pentapetalae</taxon>
        <taxon>asterids</taxon>
        <taxon>Ericales</taxon>
        <taxon>Theaceae</taxon>
        <taxon>Camellia</taxon>
    </lineage>
</organism>
<feature type="region of interest" description="Disordered" evidence="1">
    <location>
        <begin position="127"/>
        <end position="156"/>
    </location>
</feature>
<evidence type="ECO:0000313" key="2">
    <source>
        <dbReference type="EMBL" id="KAF5934433.1"/>
    </source>
</evidence>
<feature type="compositionally biased region" description="Polar residues" evidence="1">
    <location>
        <begin position="145"/>
        <end position="156"/>
    </location>
</feature>